<keyword evidence="6 13" id="KW-0812">Transmembrane</keyword>
<keyword evidence="16" id="KW-1185">Reference proteome</keyword>
<dbReference type="Gene3D" id="1.10.287.130">
    <property type="match status" value="1"/>
</dbReference>
<keyword evidence="5" id="KW-0808">Transferase</keyword>
<dbReference type="InterPro" id="IPR003594">
    <property type="entry name" value="HATPase_dom"/>
</dbReference>
<sequence length="377" mass="40619">MQTGHHVAHTGAREPVRGIASRESPSWATRVIAMPLSFSGELGVAIACAAVAIGIRFLLDPWLAQQHVYTIAFAATAVAALVAGWRAGVVCALLAQLSSNVLFVEPRGTFSTSPEDAAQAATFYLMALVLLLVTNVAVRAHRALGSLVLRLRHADEAKTELLATIAHELRNPVSAMQLAADRVEMDDRPEVREKAVAVINRQLAHVTRLVEDLTDASRIHNGKMSLFTAPHRVSELLNRASELVEPSLQRRRQRLVLECADQVVKVDSARIVQVFANVLHNASKYSPDGTGIRVTVETLGKQVCIKVIDEGVGIPNEKLEWVFDCYAQVKTGGDGLGLGLSLVRRLLELHGGTIKALSRGAGEGATFEVSLPLAPPE</sequence>
<evidence type="ECO:0000259" key="14">
    <source>
        <dbReference type="PROSITE" id="PS50109"/>
    </source>
</evidence>
<dbReference type="GO" id="GO:0016020">
    <property type="term" value="C:membrane"/>
    <property type="evidence" value="ECO:0007669"/>
    <property type="project" value="UniProtKB-SubCell"/>
</dbReference>
<dbReference type="Gene3D" id="1.20.120.620">
    <property type="entry name" value="Backbone structure of the membrane domain of e. Coli histidine kinase receptor kdpd"/>
    <property type="match status" value="1"/>
</dbReference>
<evidence type="ECO:0000256" key="4">
    <source>
        <dbReference type="ARBA" id="ARBA00022553"/>
    </source>
</evidence>
<dbReference type="GO" id="GO:0005524">
    <property type="term" value="F:ATP binding"/>
    <property type="evidence" value="ECO:0007669"/>
    <property type="project" value="UniProtKB-KW"/>
</dbReference>
<keyword evidence="7" id="KW-0547">Nucleotide-binding</keyword>
<feature type="transmembrane region" description="Helical" evidence="13">
    <location>
        <begin position="117"/>
        <end position="138"/>
    </location>
</feature>
<accession>A0A4Z0BLA6</accession>
<evidence type="ECO:0000256" key="2">
    <source>
        <dbReference type="ARBA" id="ARBA00004141"/>
    </source>
</evidence>
<dbReference type="InterPro" id="IPR025201">
    <property type="entry name" value="KdpD_TM"/>
</dbReference>
<evidence type="ECO:0000256" key="8">
    <source>
        <dbReference type="ARBA" id="ARBA00022777"/>
    </source>
</evidence>
<keyword evidence="4" id="KW-0597">Phosphoprotein</keyword>
<feature type="domain" description="Histidine kinase" evidence="14">
    <location>
        <begin position="164"/>
        <end position="375"/>
    </location>
</feature>
<dbReference type="CDD" id="cd00082">
    <property type="entry name" value="HisKA"/>
    <property type="match status" value="1"/>
</dbReference>
<evidence type="ECO:0000313" key="16">
    <source>
        <dbReference type="Proteomes" id="UP000297839"/>
    </source>
</evidence>
<dbReference type="Pfam" id="PF02518">
    <property type="entry name" value="HATPase_c"/>
    <property type="match status" value="1"/>
</dbReference>
<protein>
    <recommendedName>
        <fullName evidence="3">histidine kinase</fullName>
        <ecNumber evidence="3">2.7.13.3</ecNumber>
    </recommendedName>
</protein>
<dbReference type="Gene3D" id="3.30.565.10">
    <property type="entry name" value="Histidine kinase-like ATPase, C-terminal domain"/>
    <property type="match status" value="1"/>
</dbReference>
<dbReference type="Pfam" id="PF13493">
    <property type="entry name" value="DUF4118"/>
    <property type="match status" value="1"/>
</dbReference>
<dbReference type="SUPFAM" id="SSF47384">
    <property type="entry name" value="Homodimeric domain of signal transducing histidine kinase"/>
    <property type="match status" value="1"/>
</dbReference>
<keyword evidence="12 13" id="KW-0472">Membrane</keyword>
<feature type="transmembrane region" description="Helical" evidence="13">
    <location>
        <begin position="71"/>
        <end position="97"/>
    </location>
</feature>
<feature type="transmembrane region" description="Helical" evidence="13">
    <location>
        <begin position="42"/>
        <end position="59"/>
    </location>
</feature>
<comment type="catalytic activity">
    <reaction evidence="1">
        <text>ATP + protein L-histidine = ADP + protein N-phospho-L-histidine.</text>
        <dbReference type="EC" id="2.7.13.3"/>
    </reaction>
</comment>
<dbReference type="RefSeq" id="WP_135250300.1">
    <property type="nucleotide sequence ID" value="NZ_SMLK01000004.1"/>
</dbReference>
<evidence type="ECO:0000256" key="3">
    <source>
        <dbReference type="ARBA" id="ARBA00012438"/>
    </source>
</evidence>
<evidence type="ECO:0000256" key="10">
    <source>
        <dbReference type="ARBA" id="ARBA00022989"/>
    </source>
</evidence>
<dbReference type="CDD" id="cd00075">
    <property type="entry name" value="HATPase"/>
    <property type="match status" value="1"/>
</dbReference>
<evidence type="ECO:0000256" key="1">
    <source>
        <dbReference type="ARBA" id="ARBA00000085"/>
    </source>
</evidence>
<dbReference type="OrthoDB" id="9768069at2"/>
<evidence type="ECO:0000256" key="13">
    <source>
        <dbReference type="SAM" id="Phobius"/>
    </source>
</evidence>
<dbReference type="EC" id="2.7.13.3" evidence="3"/>
<dbReference type="InterPro" id="IPR038318">
    <property type="entry name" value="KdpD_sf"/>
</dbReference>
<evidence type="ECO:0000256" key="7">
    <source>
        <dbReference type="ARBA" id="ARBA00022741"/>
    </source>
</evidence>
<organism evidence="15 16">
    <name type="scientific">Ramlibacter humi</name>
    <dbReference type="NCBI Taxonomy" id="2530451"/>
    <lineage>
        <taxon>Bacteria</taxon>
        <taxon>Pseudomonadati</taxon>
        <taxon>Pseudomonadota</taxon>
        <taxon>Betaproteobacteria</taxon>
        <taxon>Burkholderiales</taxon>
        <taxon>Comamonadaceae</taxon>
        <taxon>Ramlibacter</taxon>
    </lineage>
</organism>
<dbReference type="InterPro" id="IPR004358">
    <property type="entry name" value="Sig_transdc_His_kin-like_C"/>
</dbReference>
<dbReference type="SMART" id="SM00388">
    <property type="entry name" value="HisKA"/>
    <property type="match status" value="1"/>
</dbReference>
<dbReference type="InterPro" id="IPR005467">
    <property type="entry name" value="His_kinase_dom"/>
</dbReference>
<keyword evidence="8 15" id="KW-0418">Kinase</keyword>
<proteinExistence type="predicted"/>
<dbReference type="PANTHER" id="PTHR43547">
    <property type="entry name" value="TWO-COMPONENT HISTIDINE KINASE"/>
    <property type="match status" value="1"/>
</dbReference>
<dbReference type="InterPro" id="IPR003661">
    <property type="entry name" value="HisK_dim/P_dom"/>
</dbReference>
<dbReference type="InterPro" id="IPR036890">
    <property type="entry name" value="HATPase_C_sf"/>
</dbReference>
<dbReference type="InterPro" id="IPR036097">
    <property type="entry name" value="HisK_dim/P_sf"/>
</dbReference>
<evidence type="ECO:0000256" key="5">
    <source>
        <dbReference type="ARBA" id="ARBA00022679"/>
    </source>
</evidence>
<dbReference type="PROSITE" id="PS50109">
    <property type="entry name" value="HIS_KIN"/>
    <property type="match status" value="1"/>
</dbReference>
<name>A0A4Z0BLA6_9BURK</name>
<reference evidence="15 16" key="1">
    <citation type="submission" date="2019-03" db="EMBL/GenBank/DDBJ databases">
        <title>Ramlibacter sp. 18x22-1, whole genome shotgun sequence.</title>
        <authorList>
            <person name="Zhang X."/>
            <person name="Feng G."/>
            <person name="Zhu H."/>
        </authorList>
    </citation>
    <scope>NUCLEOTIDE SEQUENCE [LARGE SCALE GENOMIC DNA]</scope>
    <source>
        <strain evidence="15 16">18x22-1</strain>
    </source>
</reference>
<comment type="subcellular location">
    <subcellularLocation>
        <location evidence="2">Membrane</location>
        <topology evidence="2">Multi-pass membrane protein</topology>
    </subcellularLocation>
</comment>
<dbReference type="Proteomes" id="UP000297839">
    <property type="component" value="Unassembled WGS sequence"/>
</dbReference>
<evidence type="ECO:0000256" key="12">
    <source>
        <dbReference type="ARBA" id="ARBA00023136"/>
    </source>
</evidence>
<evidence type="ECO:0000313" key="15">
    <source>
        <dbReference type="EMBL" id="TFZ00113.1"/>
    </source>
</evidence>
<keyword evidence="9" id="KW-0067">ATP-binding</keyword>
<evidence type="ECO:0000256" key="9">
    <source>
        <dbReference type="ARBA" id="ARBA00022840"/>
    </source>
</evidence>
<dbReference type="SMART" id="SM00387">
    <property type="entry name" value="HATPase_c"/>
    <property type="match status" value="1"/>
</dbReference>
<dbReference type="PRINTS" id="PR00344">
    <property type="entry name" value="BCTRLSENSOR"/>
</dbReference>
<dbReference type="Pfam" id="PF00512">
    <property type="entry name" value="HisKA"/>
    <property type="match status" value="1"/>
</dbReference>
<evidence type="ECO:0000256" key="6">
    <source>
        <dbReference type="ARBA" id="ARBA00022692"/>
    </source>
</evidence>
<dbReference type="GO" id="GO:0000155">
    <property type="term" value="F:phosphorelay sensor kinase activity"/>
    <property type="evidence" value="ECO:0007669"/>
    <property type="project" value="InterPro"/>
</dbReference>
<gene>
    <name evidence="15" type="ORF">EZ216_13475</name>
</gene>
<dbReference type="SUPFAM" id="SSF55874">
    <property type="entry name" value="ATPase domain of HSP90 chaperone/DNA topoisomerase II/histidine kinase"/>
    <property type="match status" value="1"/>
</dbReference>
<dbReference type="AlphaFoldDB" id="A0A4Z0BLA6"/>
<keyword evidence="11" id="KW-0902">Two-component regulatory system</keyword>
<dbReference type="PANTHER" id="PTHR43547:SF2">
    <property type="entry name" value="HYBRID SIGNAL TRANSDUCTION HISTIDINE KINASE C"/>
    <property type="match status" value="1"/>
</dbReference>
<comment type="caution">
    <text evidence="15">The sequence shown here is derived from an EMBL/GenBank/DDBJ whole genome shotgun (WGS) entry which is preliminary data.</text>
</comment>
<evidence type="ECO:0000256" key="11">
    <source>
        <dbReference type="ARBA" id="ARBA00023012"/>
    </source>
</evidence>
<dbReference type="EMBL" id="SMLK01000004">
    <property type="protein sequence ID" value="TFZ00113.1"/>
    <property type="molecule type" value="Genomic_DNA"/>
</dbReference>
<keyword evidence="10 13" id="KW-1133">Transmembrane helix</keyword>